<keyword evidence="4" id="KW-1185">Reference proteome</keyword>
<feature type="chain" id="PRO_5044723667" evidence="1">
    <location>
        <begin position="24"/>
        <end position="122"/>
    </location>
</feature>
<name>A0ABD1WY78_9LAMI</name>
<evidence type="ECO:0000313" key="2">
    <source>
        <dbReference type="EMBL" id="KAL2553220.1"/>
    </source>
</evidence>
<keyword evidence="1" id="KW-0732">Signal</keyword>
<feature type="signal peptide" evidence="1">
    <location>
        <begin position="1"/>
        <end position="23"/>
    </location>
</feature>
<sequence>MAAGDSFCSWWGSLFFLLFLAECGEFGNGFYGIIWREKSVGFRAQEWEKSGEGNGKKNGWKRNFGAYNERKDIDFKDQNQGYKIYCWGRIFLDRKEKEHLLKMEYKLEMLRPKMMRKNGVFA</sequence>
<reference evidence="4" key="2">
    <citation type="submission" date="2024-07" db="EMBL/GenBank/DDBJ databases">
        <title>Two chromosome-level genome assemblies of Korean endemic species Abeliophyllum distichum and Forsythia ovata (Oleaceae).</title>
        <authorList>
            <person name="Jang H."/>
        </authorList>
    </citation>
    <scope>NUCLEOTIDE SEQUENCE [LARGE SCALE GENOMIC DNA]</scope>
</reference>
<dbReference type="EMBL" id="JBFOLJ010000002">
    <property type="protein sequence ID" value="KAL2553222.1"/>
    <property type="molecule type" value="Genomic_DNA"/>
</dbReference>
<gene>
    <name evidence="2" type="ORF">Fot_06839</name>
    <name evidence="3" type="ORF">Fot_06841</name>
</gene>
<comment type="caution">
    <text evidence="2">The sequence shown here is derived from an EMBL/GenBank/DDBJ whole genome shotgun (WGS) entry which is preliminary data.</text>
</comment>
<proteinExistence type="predicted"/>
<protein>
    <submittedName>
        <fullName evidence="2">Uncharacterized protein</fullName>
    </submittedName>
</protein>
<dbReference type="Proteomes" id="UP001604277">
    <property type="component" value="Unassembled WGS sequence"/>
</dbReference>
<accession>A0ABD1WY78</accession>
<reference evidence="2" key="1">
    <citation type="submission" date="2024-07" db="EMBL/GenBank/DDBJ databases">
        <title>Two chromosome-level genome assemblies of Korean endemic species Abeliophyllum distichum and Forsythia ovata (Oleaceae).</title>
        <authorList>
            <person name="Mun J.H."/>
        </authorList>
    </citation>
    <scope>NUCLEOTIDE SEQUENCE</scope>
    <source>
        <strain evidence="2">KNKB202402200001</strain>
        <tissue evidence="2">Leaf</tissue>
    </source>
</reference>
<evidence type="ECO:0000313" key="4">
    <source>
        <dbReference type="Proteomes" id="UP001604277"/>
    </source>
</evidence>
<dbReference type="AlphaFoldDB" id="A0ABD1WY78"/>
<evidence type="ECO:0000256" key="1">
    <source>
        <dbReference type="SAM" id="SignalP"/>
    </source>
</evidence>
<organism evidence="2 4">
    <name type="scientific">Forsythia ovata</name>
    <dbReference type="NCBI Taxonomy" id="205694"/>
    <lineage>
        <taxon>Eukaryota</taxon>
        <taxon>Viridiplantae</taxon>
        <taxon>Streptophyta</taxon>
        <taxon>Embryophyta</taxon>
        <taxon>Tracheophyta</taxon>
        <taxon>Spermatophyta</taxon>
        <taxon>Magnoliopsida</taxon>
        <taxon>eudicotyledons</taxon>
        <taxon>Gunneridae</taxon>
        <taxon>Pentapetalae</taxon>
        <taxon>asterids</taxon>
        <taxon>lamiids</taxon>
        <taxon>Lamiales</taxon>
        <taxon>Oleaceae</taxon>
        <taxon>Forsythieae</taxon>
        <taxon>Forsythia</taxon>
    </lineage>
</organism>
<dbReference type="EMBL" id="JBFOLJ010000002">
    <property type="protein sequence ID" value="KAL2553220.1"/>
    <property type="molecule type" value="Genomic_DNA"/>
</dbReference>
<evidence type="ECO:0000313" key="3">
    <source>
        <dbReference type="EMBL" id="KAL2553222.1"/>
    </source>
</evidence>